<dbReference type="InterPro" id="IPR016181">
    <property type="entry name" value="Acyl_CoA_acyltransferase"/>
</dbReference>
<dbReference type="CDD" id="cd04301">
    <property type="entry name" value="NAT_SF"/>
    <property type="match status" value="1"/>
</dbReference>
<dbReference type="Proteomes" id="UP000284763">
    <property type="component" value="Unassembled WGS sequence"/>
</dbReference>
<accession>A0A3R8C8D8</accession>
<evidence type="ECO:0000259" key="1">
    <source>
        <dbReference type="PROSITE" id="PS51186"/>
    </source>
</evidence>
<feature type="domain" description="N-acetyltransferase" evidence="1">
    <location>
        <begin position="5"/>
        <end position="208"/>
    </location>
</feature>
<name>A0A3R8C8D8_9EURY</name>
<dbReference type="Pfam" id="PF00583">
    <property type="entry name" value="Acetyltransf_1"/>
    <property type="match status" value="1"/>
</dbReference>
<evidence type="ECO:0000313" key="2">
    <source>
        <dbReference type="EMBL" id="RQD81615.1"/>
    </source>
</evidence>
<reference evidence="2 3" key="1">
    <citation type="submission" date="2018-08" db="EMBL/GenBank/DDBJ databases">
        <title>The metabolism and importance of syntrophic acetate oxidation coupled to methane or sulfide production in haloalkaline environments.</title>
        <authorList>
            <person name="Timmers P.H.A."/>
            <person name="Vavourakis C.D."/>
            <person name="Sorokin D.Y."/>
            <person name="Sinninghe Damste J.S."/>
            <person name="Muyzer G."/>
            <person name="Stams A.J.M."/>
            <person name="Plugge C.M."/>
        </authorList>
    </citation>
    <scope>NUCLEOTIDE SEQUENCE [LARGE SCALE GENOMIC DNA]</scope>
    <source>
        <strain evidence="2">MSAO_Arc3</strain>
    </source>
</reference>
<proteinExistence type="predicted"/>
<dbReference type="PANTHER" id="PTHR42791">
    <property type="entry name" value="GNAT FAMILY ACETYLTRANSFERASE"/>
    <property type="match status" value="1"/>
</dbReference>
<organism evidence="2 3">
    <name type="scientific">Methanosalsum natronophilum</name>
    <dbReference type="NCBI Taxonomy" id="768733"/>
    <lineage>
        <taxon>Archaea</taxon>
        <taxon>Methanobacteriati</taxon>
        <taxon>Methanobacteriota</taxon>
        <taxon>Stenosarchaea group</taxon>
        <taxon>Methanomicrobia</taxon>
        <taxon>Methanosarcinales</taxon>
        <taxon>Methanosarcinaceae</taxon>
        <taxon>Methanosalsum</taxon>
    </lineage>
</organism>
<dbReference type="GO" id="GO:0016747">
    <property type="term" value="F:acyltransferase activity, transferring groups other than amino-acyl groups"/>
    <property type="evidence" value="ECO:0007669"/>
    <property type="project" value="InterPro"/>
</dbReference>
<evidence type="ECO:0000313" key="3">
    <source>
        <dbReference type="Proteomes" id="UP000284763"/>
    </source>
</evidence>
<protein>
    <submittedName>
        <fullName evidence="2">N-acetyltransferase</fullName>
    </submittedName>
</protein>
<dbReference type="RefSeq" id="WP_259134290.1">
    <property type="nucleotide sequence ID" value="NZ_JANUCS010000005.1"/>
</dbReference>
<dbReference type="PANTHER" id="PTHR42791:SF1">
    <property type="entry name" value="N-ACETYLTRANSFERASE DOMAIN-CONTAINING PROTEIN"/>
    <property type="match status" value="1"/>
</dbReference>
<comment type="caution">
    <text evidence="2">The sequence shown here is derived from an EMBL/GenBank/DDBJ whole genome shotgun (WGS) entry which is preliminary data.</text>
</comment>
<dbReference type="InterPro" id="IPR052523">
    <property type="entry name" value="Trichothecene_AcTrans"/>
</dbReference>
<dbReference type="Gene3D" id="3.40.630.30">
    <property type="match status" value="1"/>
</dbReference>
<dbReference type="SUPFAM" id="SSF55729">
    <property type="entry name" value="Acyl-CoA N-acyltransferases (Nat)"/>
    <property type="match status" value="1"/>
</dbReference>
<gene>
    <name evidence="2" type="ORF">D5R95_07960</name>
</gene>
<keyword evidence="2" id="KW-0808">Transferase</keyword>
<dbReference type="PROSITE" id="PS51186">
    <property type="entry name" value="GNAT"/>
    <property type="match status" value="1"/>
</dbReference>
<dbReference type="InterPro" id="IPR000182">
    <property type="entry name" value="GNAT_dom"/>
</dbReference>
<dbReference type="AlphaFoldDB" id="A0A3R8C8D8"/>
<sequence length="208" mass="24041">MASHISIVPLKKEHVAACADTFIKCFEQEAFFKNAFDLRSTNAKERMKKSIYSRLIMYLALKQPIFVALDQNNVVGFSMSSVNPAPLNIRVAPLESFKMVYNFLFVLRYVHFKKVYPLLKLGKKSKHIHEPYLFLEAIGVIPEYRGKGIAKSLINETISYCSSKTECKGTYLFTGDYLNRNIYSKYGFEVVEERENSIFKAFHMFNKV</sequence>
<dbReference type="EMBL" id="QZAB01000503">
    <property type="protein sequence ID" value="RQD81615.1"/>
    <property type="molecule type" value="Genomic_DNA"/>
</dbReference>